<accession>A0A9Q3EUU4</accession>
<proteinExistence type="predicted"/>
<dbReference type="AlphaFoldDB" id="A0A9Q3EUU4"/>
<dbReference type="EMBL" id="AVOT02033524">
    <property type="protein sequence ID" value="MBW0527434.1"/>
    <property type="molecule type" value="Genomic_DNA"/>
</dbReference>
<evidence type="ECO:0000313" key="3">
    <source>
        <dbReference type="Proteomes" id="UP000765509"/>
    </source>
</evidence>
<evidence type="ECO:0000313" key="2">
    <source>
        <dbReference type="EMBL" id="MBW0527434.1"/>
    </source>
</evidence>
<dbReference type="Proteomes" id="UP000765509">
    <property type="component" value="Unassembled WGS sequence"/>
</dbReference>
<dbReference type="OrthoDB" id="377209at2759"/>
<comment type="caution">
    <text evidence="2">The sequence shown here is derived from an EMBL/GenBank/DDBJ whole genome shotgun (WGS) entry which is preliminary data.</text>
</comment>
<protein>
    <submittedName>
        <fullName evidence="2">Uncharacterized protein</fullName>
    </submittedName>
</protein>
<name>A0A9Q3EUU4_9BASI</name>
<organism evidence="2 3">
    <name type="scientific">Austropuccinia psidii MF-1</name>
    <dbReference type="NCBI Taxonomy" id="1389203"/>
    <lineage>
        <taxon>Eukaryota</taxon>
        <taxon>Fungi</taxon>
        <taxon>Dikarya</taxon>
        <taxon>Basidiomycota</taxon>
        <taxon>Pucciniomycotina</taxon>
        <taxon>Pucciniomycetes</taxon>
        <taxon>Pucciniales</taxon>
        <taxon>Sphaerophragmiaceae</taxon>
        <taxon>Austropuccinia</taxon>
    </lineage>
</organism>
<sequence length="153" mass="16744">MSSQTFYTIGQTLYPIIKAKTFKKQICVIVNVWSSFMVFSQTSIDDLNQRLIKLDDEDEEAQQEVNGEGVMLPTEAADDDVDGVVADDPLLWATEGPQCLGEPLAEKEEPIKNSRSQSGFAKAFKPAVMEPNHPSDGQSSEPGVKLAGAIRLL</sequence>
<evidence type="ECO:0000256" key="1">
    <source>
        <dbReference type="SAM" id="MobiDB-lite"/>
    </source>
</evidence>
<feature type="region of interest" description="Disordered" evidence="1">
    <location>
        <begin position="96"/>
        <end position="147"/>
    </location>
</feature>
<gene>
    <name evidence="2" type="ORF">O181_067149</name>
</gene>
<keyword evidence="3" id="KW-1185">Reference proteome</keyword>
<reference evidence="2" key="1">
    <citation type="submission" date="2021-03" db="EMBL/GenBank/DDBJ databases">
        <title>Draft genome sequence of rust myrtle Austropuccinia psidii MF-1, a brazilian biotype.</title>
        <authorList>
            <person name="Quecine M.C."/>
            <person name="Pachon D.M.R."/>
            <person name="Bonatelli M.L."/>
            <person name="Correr F.H."/>
            <person name="Franceschini L.M."/>
            <person name="Leite T.F."/>
            <person name="Margarido G.R.A."/>
            <person name="Almeida C.A."/>
            <person name="Ferrarezi J.A."/>
            <person name="Labate C.A."/>
        </authorList>
    </citation>
    <scope>NUCLEOTIDE SEQUENCE</scope>
    <source>
        <strain evidence="2">MF-1</strain>
    </source>
</reference>